<feature type="domain" description="C2H2-type" evidence="14">
    <location>
        <begin position="242"/>
        <end position="269"/>
    </location>
</feature>
<dbReference type="PROSITE" id="PS50157">
    <property type="entry name" value="ZINC_FINGER_C2H2_2"/>
    <property type="match status" value="10"/>
</dbReference>
<organism evidence="15 16">
    <name type="scientific">Camelus dromedarius</name>
    <name type="common">Dromedary</name>
    <name type="synonym">Arabian camel</name>
    <dbReference type="NCBI Taxonomy" id="9838"/>
    <lineage>
        <taxon>Eukaryota</taxon>
        <taxon>Metazoa</taxon>
        <taxon>Chordata</taxon>
        <taxon>Craniata</taxon>
        <taxon>Vertebrata</taxon>
        <taxon>Euteleostomi</taxon>
        <taxon>Mammalia</taxon>
        <taxon>Eutheria</taxon>
        <taxon>Laurasiatheria</taxon>
        <taxon>Artiodactyla</taxon>
        <taxon>Tylopoda</taxon>
        <taxon>Camelidae</taxon>
        <taxon>Camelus</taxon>
    </lineage>
</organism>
<evidence type="ECO:0000256" key="5">
    <source>
        <dbReference type="ARBA" id="ARBA00022737"/>
    </source>
</evidence>
<comment type="subcellular location">
    <subcellularLocation>
        <location evidence="2">Nucleus</location>
    </subcellularLocation>
</comment>
<dbReference type="Pfam" id="PF00096">
    <property type="entry name" value="zf-C2H2"/>
    <property type="match status" value="8"/>
</dbReference>
<keyword evidence="9" id="KW-0238">DNA-binding</keyword>
<evidence type="ECO:0000256" key="12">
    <source>
        <dbReference type="PROSITE-ProRule" id="PRU00042"/>
    </source>
</evidence>
<comment type="similarity">
    <text evidence="3">Belongs to the krueppel C2H2-type zinc-finger protein family.</text>
</comment>
<evidence type="ECO:0000256" key="10">
    <source>
        <dbReference type="ARBA" id="ARBA00023163"/>
    </source>
</evidence>
<evidence type="ECO:0000256" key="9">
    <source>
        <dbReference type="ARBA" id="ARBA00023125"/>
    </source>
</evidence>
<dbReference type="FunFam" id="3.30.160.60:FF:000264">
    <property type="entry name" value="Zinc finger protein 236"/>
    <property type="match status" value="1"/>
</dbReference>
<dbReference type="EMBL" id="JWIN03000030">
    <property type="protein sequence ID" value="KAB1256383.1"/>
    <property type="molecule type" value="Genomic_DNA"/>
</dbReference>
<gene>
    <name evidence="15" type="ORF">Cadr_000027516</name>
</gene>
<evidence type="ECO:0000256" key="13">
    <source>
        <dbReference type="SAM" id="MobiDB-lite"/>
    </source>
</evidence>
<dbReference type="SUPFAM" id="SSF57667">
    <property type="entry name" value="beta-beta-alpha zinc fingers"/>
    <property type="match status" value="6"/>
</dbReference>
<feature type="domain" description="C2H2-type" evidence="14">
    <location>
        <begin position="419"/>
        <end position="446"/>
    </location>
</feature>
<keyword evidence="6 12" id="KW-0863">Zinc-finger</keyword>
<feature type="domain" description="C2H2-type" evidence="14">
    <location>
        <begin position="205"/>
        <end position="232"/>
    </location>
</feature>
<dbReference type="InterPro" id="IPR036236">
    <property type="entry name" value="Znf_C2H2_sf"/>
</dbReference>
<feature type="domain" description="C2H2-type" evidence="14">
    <location>
        <begin position="270"/>
        <end position="292"/>
    </location>
</feature>
<keyword evidence="4" id="KW-0479">Metal-binding</keyword>
<feature type="region of interest" description="Disordered" evidence="13">
    <location>
        <begin position="293"/>
        <end position="328"/>
    </location>
</feature>
<dbReference type="GO" id="GO:0000981">
    <property type="term" value="F:DNA-binding transcription factor activity, RNA polymerase II-specific"/>
    <property type="evidence" value="ECO:0007669"/>
    <property type="project" value="TreeGrafter"/>
</dbReference>
<evidence type="ECO:0000256" key="6">
    <source>
        <dbReference type="ARBA" id="ARBA00022771"/>
    </source>
</evidence>
<accession>A0A5N4CBR4</accession>
<feature type="domain" description="C2H2-type" evidence="14">
    <location>
        <begin position="954"/>
        <end position="981"/>
    </location>
</feature>
<dbReference type="GO" id="GO:0008270">
    <property type="term" value="F:zinc ion binding"/>
    <property type="evidence" value="ECO:0007669"/>
    <property type="project" value="UniProtKB-KW"/>
</dbReference>
<evidence type="ECO:0000256" key="8">
    <source>
        <dbReference type="ARBA" id="ARBA00023015"/>
    </source>
</evidence>
<dbReference type="PANTHER" id="PTHR24396">
    <property type="entry name" value="ZINC FINGER PROTEIN"/>
    <property type="match status" value="1"/>
</dbReference>
<feature type="compositionally biased region" description="Basic and acidic residues" evidence="13">
    <location>
        <begin position="319"/>
        <end position="328"/>
    </location>
</feature>
<dbReference type="GO" id="GO:0000978">
    <property type="term" value="F:RNA polymerase II cis-regulatory region sequence-specific DNA binding"/>
    <property type="evidence" value="ECO:0007669"/>
    <property type="project" value="TreeGrafter"/>
</dbReference>
<sequence length="1049" mass="112316">MMVYELAQQLQQHQEAAAVDDSPLDQQGTPVPTQMQVEIEGSALQPSAGAVTAAPAALLDLEPPHVVVEEAGLGQQITGQPLEADEDGFVAPQGPLQGHVEQFDEQAPPQPSFQPAGLSQGFTVTDTYNQQTAFPPVQQLQDSSTLESQALSTSFHQQNLLQVPSSDTINVTTRLIQESSQEELDLQTPRPQFLEESEEQSRRSYRCDYCHKGFKKSSHLKQHVRSHTGEKPYKCKLCVKAFSCSVCSASFTTNGSLTRHMATHTSMKPYKCPFCEQGFRTTVHCKKHMKRHQVAPSAGSASGEGEGAEMGLEEEEENSERNGSRKARPEVITFTEEETAQLARIRPQESATVSEQVLVQSAAEKDRISEMKDRQAELEAEPKHANCCSYCPKSFKKPSDLVRRISGIEHTAAMRQKLFSCHVCSNAFSTKGSLKVHMRLHTGAKPFKCPHCELRFRTSGRRKTHMQFHYKPDPKKGRKPVTRSSSEGLQPASTLQASSSDPSVFIMNNSVLAGQLDQGLLQPGLVGQAVLPASVSAGGDWTVSLTDGSLATLEGIQLQLAANLVGPNVQISGIEASSINNITLQIDPGILQQTLQQGSLLAQQLTGEPGLAPQSSSLQTPDSTVPASVVIQPISGLSLQPTVTSANLTIGPLSEQDSVLTTSSSGTQDLSQVMAPPGLVSTSSGPHEITLTINNSSLSQVLAQAAGPGSGASSGSPQEITLTISGQDLIQHNSNGSSELNGSIRLSAPAVSHPSTGATLTISNEQLLSQSAALASSELNTATGSLPSTTPMSPSSISAQNLVMSSSGVGGEASVTLTLADTQGLLSGGLDTVTLNIASQVTDVSASLAGGGPPEKEGRLHQCLECGRSFASASTLLQHSKEAHGRERIHVCPACSKAFKRATHLKEHMQTHQAGPSLSSQKPRVFKCDTCEKAFAKPSQLERHSRIHTGERPFHCTLCEKAFNQKSALQVHMKKHTGERPYKCDYCVMGFTQKSNMKLHMRRAHSCAGTLQEPAGPQEHGGEALSRALHLDEVVQEPASEWQALANVF</sequence>
<dbReference type="PROSITE" id="PS00028">
    <property type="entry name" value="ZINC_FINGER_C2H2_1"/>
    <property type="match status" value="10"/>
</dbReference>
<evidence type="ECO:0000313" key="16">
    <source>
        <dbReference type="Proteomes" id="UP000299084"/>
    </source>
</evidence>
<dbReference type="PANTHER" id="PTHR24396:SF21">
    <property type="entry name" value="ZINC FINGER PROTEIN 236"/>
    <property type="match status" value="1"/>
</dbReference>
<dbReference type="GO" id="GO:0005634">
    <property type="term" value="C:nucleus"/>
    <property type="evidence" value="ECO:0007669"/>
    <property type="project" value="UniProtKB-SubCell"/>
</dbReference>
<evidence type="ECO:0000256" key="2">
    <source>
        <dbReference type="ARBA" id="ARBA00004123"/>
    </source>
</evidence>
<evidence type="ECO:0000259" key="14">
    <source>
        <dbReference type="PROSITE" id="PS50157"/>
    </source>
</evidence>
<dbReference type="SMART" id="SM00355">
    <property type="entry name" value="ZnF_C2H2"/>
    <property type="match status" value="11"/>
</dbReference>
<feature type="domain" description="C2H2-type" evidence="14">
    <location>
        <begin position="926"/>
        <end position="953"/>
    </location>
</feature>
<feature type="domain" description="C2H2-type" evidence="14">
    <location>
        <begin position="861"/>
        <end position="889"/>
    </location>
</feature>
<dbReference type="FunFam" id="3.30.160.60:FF:002311">
    <property type="entry name" value="zinc finger protein 236 isoform X4"/>
    <property type="match status" value="1"/>
</dbReference>
<dbReference type="Proteomes" id="UP000299084">
    <property type="component" value="Unassembled WGS sequence"/>
</dbReference>
<dbReference type="FunFam" id="3.30.160.60:FF:000573">
    <property type="entry name" value="Putative zinc finger protein 236"/>
    <property type="match status" value="1"/>
</dbReference>
<keyword evidence="8" id="KW-0805">Transcription regulation</keyword>
<protein>
    <submittedName>
        <fullName evidence="15">Zinc finger protein 236</fullName>
    </submittedName>
</protein>
<dbReference type="Gene3D" id="3.30.160.60">
    <property type="entry name" value="Classic Zinc Finger"/>
    <property type="match status" value="10"/>
</dbReference>
<proteinExistence type="inferred from homology"/>
<evidence type="ECO:0000256" key="11">
    <source>
        <dbReference type="ARBA" id="ARBA00023242"/>
    </source>
</evidence>
<comment type="function">
    <text evidence="1">May be involved in transcriptional regulation.</text>
</comment>
<feature type="domain" description="C2H2-type" evidence="14">
    <location>
        <begin position="447"/>
        <end position="474"/>
    </location>
</feature>
<dbReference type="InterPro" id="IPR051643">
    <property type="entry name" value="Transcr_Reg_ZincFinger"/>
</dbReference>
<evidence type="ECO:0000256" key="1">
    <source>
        <dbReference type="ARBA" id="ARBA00003767"/>
    </source>
</evidence>
<name>A0A5N4CBR4_CAMDR</name>
<feature type="domain" description="C2H2-type" evidence="14">
    <location>
        <begin position="890"/>
        <end position="917"/>
    </location>
</feature>
<evidence type="ECO:0000313" key="15">
    <source>
        <dbReference type="EMBL" id="KAB1256383.1"/>
    </source>
</evidence>
<keyword evidence="7" id="KW-0862">Zinc</keyword>
<evidence type="ECO:0000256" key="3">
    <source>
        <dbReference type="ARBA" id="ARBA00006991"/>
    </source>
</evidence>
<dbReference type="InterPro" id="IPR013087">
    <property type="entry name" value="Znf_C2H2_type"/>
</dbReference>
<keyword evidence="10" id="KW-0804">Transcription</keyword>
<dbReference type="FunFam" id="3.30.160.60:FF:002098">
    <property type="entry name" value="Zinc finger protein 236"/>
    <property type="match status" value="1"/>
</dbReference>
<dbReference type="FunFam" id="3.30.160.60:FF:000308">
    <property type="entry name" value="zinc finger protein 236 isoform X1"/>
    <property type="match status" value="1"/>
</dbReference>
<dbReference type="FunFam" id="3.30.160.60:FF:000226">
    <property type="entry name" value="Zinc finger protein 236 variant"/>
    <property type="match status" value="1"/>
</dbReference>
<dbReference type="AlphaFoldDB" id="A0A5N4CBR4"/>
<feature type="region of interest" description="Disordered" evidence="13">
    <location>
        <begin position="463"/>
        <end position="500"/>
    </location>
</feature>
<reference evidence="15 16" key="1">
    <citation type="journal article" date="2019" name="Mol. Ecol. Resour.">
        <title>Improving Illumina assemblies with Hi-C and long reads: an example with the North African dromedary.</title>
        <authorList>
            <person name="Elbers J.P."/>
            <person name="Rogers M.F."/>
            <person name="Perelman P.L."/>
            <person name="Proskuryakova A.A."/>
            <person name="Serdyukova N.A."/>
            <person name="Johnson W.E."/>
            <person name="Horin P."/>
            <person name="Corander J."/>
            <person name="Murphy D."/>
            <person name="Burger P.A."/>
        </authorList>
    </citation>
    <scope>NUCLEOTIDE SEQUENCE [LARGE SCALE GENOMIC DNA]</scope>
    <source>
        <strain evidence="15">Drom800</strain>
        <tissue evidence="15">Blood</tissue>
    </source>
</reference>
<evidence type="ECO:0000256" key="4">
    <source>
        <dbReference type="ARBA" id="ARBA00022723"/>
    </source>
</evidence>
<dbReference type="FunFam" id="3.30.160.60:FF:001535">
    <property type="entry name" value="Zinc finger protein 236"/>
    <property type="match status" value="1"/>
</dbReference>
<feature type="region of interest" description="Disordered" evidence="13">
    <location>
        <begin position="178"/>
        <end position="199"/>
    </location>
</feature>
<feature type="domain" description="C2H2-type" evidence="14">
    <location>
        <begin position="982"/>
        <end position="1006"/>
    </location>
</feature>
<keyword evidence="11" id="KW-0539">Nucleus</keyword>
<keyword evidence="16" id="KW-1185">Reference proteome</keyword>
<comment type="caution">
    <text evidence="15">The sequence shown here is derived from an EMBL/GenBank/DDBJ whole genome shotgun (WGS) entry which is preliminary data.</text>
</comment>
<keyword evidence="5" id="KW-0677">Repeat</keyword>
<dbReference type="FunFam" id="3.30.160.60:FF:001071">
    <property type="entry name" value="zinc finger protein 236"/>
    <property type="match status" value="1"/>
</dbReference>
<evidence type="ECO:0000256" key="7">
    <source>
        <dbReference type="ARBA" id="ARBA00022833"/>
    </source>
</evidence>
<dbReference type="FunFam" id="3.30.160.60:FF:000301">
    <property type="entry name" value="Zinc finger protein 236"/>
    <property type="match status" value="1"/>
</dbReference>
<feature type="compositionally biased region" description="Polar residues" evidence="13">
    <location>
        <begin position="482"/>
        <end position="500"/>
    </location>
</feature>